<organism evidence="1 2">
    <name type="scientific">Paraglaciecola algarum</name>
    <dbReference type="NCBI Taxonomy" id="3050085"/>
    <lineage>
        <taxon>Bacteria</taxon>
        <taxon>Pseudomonadati</taxon>
        <taxon>Pseudomonadota</taxon>
        <taxon>Gammaproteobacteria</taxon>
        <taxon>Alteromonadales</taxon>
        <taxon>Alteromonadaceae</taxon>
        <taxon>Paraglaciecola</taxon>
    </lineage>
</organism>
<dbReference type="EMBL" id="JAKGAS010000005">
    <property type="protein sequence ID" value="MCF2948645.1"/>
    <property type="molecule type" value="Genomic_DNA"/>
</dbReference>
<reference evidence="1 2" key="1">
    <citation type="submission" date="2022-01" db="EMBL/GenBank/DDBJ databases">
        <title>Paraglaciecola sp. G1-23.</title>
        <authorList>
            <person name="Jin M.S."/>
            <person name="Han D.M."/>
            <person name="Kim H.M."/>
            <person name="Jeon C.O."/>
        </authorList>
    </citation>
    <scope>NUCLEOTIDE SEQUENCE [LARGE SCALE GENOMIC DNA]</scope>
    <source>
        <strain evidence="1 2">G1-23</strain>
    </source>
</reference>
<protein>
    <submittedName>
        <fullName evidence="1">Uncharacterized protein</fullName>
    </submittedName>
</protein>
<proteinExistence type="predicted"/>
<evidence type="ECO:0000313" key="1">
    <source>
        <dbReference type="EMBL" id="MCF2948645.1"/>
    </source>
</evidence>
<accession>A0ABS9D8E7</accession>
<keyword evidence="2" id="KW-1185">Reference proteome</keyword>
<comment type="caution">
    <text evidence="1">The sequence shown here is derived from an EMBL/GenBank/DDBJ whole genome shotgun (WGS) entry which is preliminary data.</text>
</comment>
<sequence>MLSRRGFIVTGICSAVSHSAISSSISSTNTWISNTEHEQCNQALDNLSFKRMDKYKGDTLYLRNNETNIKVKIVDVHDMNSDYRLEQFSLSLEANDNSIDLNGVYQAQLNSDTDFVEFPISVIGNQADSVESKYFAVFSRIKSV</sequence>
<name>A0ABS9D8E7_9ALTE</name>
<gene>
    <name evidence="1" type="ORF">L0668_11050</name>
</gene>
<dbReference type="RefSeq" id="WP_235312572.1">
    <property type="nucleotide sequence ID" value="NZ_JAKGAS010000005.1"/>
</dbReference>
<evidence type="ECO:0000313" key="2">
    <source>
        <dbReference type="Proteomes" id="UP001521137"/>
    </source>
</evidence>
<dbReference type="Proteomes" id="UP001521137">
    <property type="component" value="Unassembled WGS sequence"/>
</dbReference>